<dbReference type="RefSeq" id="WP_182414968.1">
    <property type="nucleotide sequence ID" value="NZ_CP055153.1"/>
</dbReference>
<protein>
    <submittedName>
        <fullName evidence="1">ScyD/ScyE family protein</fullName>
    </submittedName>
</protein>
<evidence type="ECO:0000313" key="2">
    <source>
        <dbReference type="Proteomes" id="UP000514509"/>
    </source>
</evidence>
<dbReference type="InterPro" id="IPR011042">
    <property type="entry name" value="6-blade_b-propeller_TolB-like"/>
</dbReference>
<keyword evidence="2" id="KW-1185">Reference proteome</keyword>
<accession>A0A7L7L4Q2</accession>
<reference evidence="1 2" key="1">
    <citation type="submission" date="2020-08" db="EMBL/GenBank/DDBJ databases">
        <title>Adhaeribacter dokdonensis sp. nov., isolated from the rhizosphere of Elymus tsukushiensis, a plant native to the Dokdo Islands, Republic of Korea.</title>
        <authorList>
            <person name="Ghim S.Y."/>
        </authorList>
    </citation>
    <scope>NUCLEOTIDE SEQUENCE [LARGE SCALE GENOMIC DNA]</scope>
    <source>
        <strain evidence="1 2">KUDC8001</strain>
    </source>
</reference>
<dbReference type="PROSITE" id="PS51257">
    <property type="entry name" value="PROKAR_LIPOPROTEIN"/>
    <property type="match status" value="1"/>
</dbReference>
<dbReference type="Gene3D" id="2.120.10.30">
    <property type="entry name" value="TolB, C-terminal domain"/>
    <property type="match status" value="1"/>
</dbReference>
<dbReference type="AlphaFoldDB" id="A0A7L7L4Q2"/>
<proteinExistence type="predicted"/>
<sequence>MKLKLTTLLFSLALLVVTGCREFYEYLDSVEPNPLKVKEYATKLNNPIGLALDAEQQLWVTEIGTGKGDGKVSVFKSDGKKYVVINGFPSFFGPGGPEEIVGLNHLLVKDGKVYILHTNGILYIADISSYKIGSTPLKAQSLQKQNIGKFVLNYPFKVKPDESNPYNLTVGPEDNLYITDAGANAVIRRTPAGKLDVFVTFDDIKNPTKLGPPTIDPVPTSIAFNKQHFYVTTLTGFPFPTGKARIYSVDLSGKVSIYQEGFTAITDMTFDPTYNPVVVEHGQLGEQGFTPNTGRIVVAADNGQAKFGPALNQPTAIVRSGPLTYYVNSLPDGKIFKVTNE</sequence>
<name>A0A7L7L4Q2_9BACT</name>
<dbReference type="InterPro" id="IPR048031">
    <property type="entry name" value="ScyD/ScyE-like"/>
</dbReference>
<organism evidence="1 2">
    <name type="scientific">Adhaeribacter radiodurans</name>
    <dbReference type="NCBI Taxonomy" id="2745197"/>
    <lineage>
        <taxon>Bacteria</taxon>
        <taxon>Pseudomonadati</taxon>
        <taxon>Bacteroidota</taxon>
        <taxon>Cytophagia</taxon>
        <taxon>Cytophagales</taxon>
        <taxon>Hymenobacteraceae</taxon>
        <taxon>Adhaeribacter</taxon>
    </lineage>
</organism>
<dbReference type="NCBIfam" id="NF033206">
    <property type="entry name" value="ScyE_fam"/>
    <property type="match status" value="1"/>
</dbReference>
<dbReference type="Proteomes" id="UP000514509">
    <property type="component" value="Chromosome"/>
</dbReference>
<dbReference type="SUPFAM" id="SSF101898">
    <property type="entry name" value="NHL repeat"/>
    <property type="match status" value="1"/>
</dbReference>
<evidence type="ECO:0000313" key="1">
    <source>
        <dbReference type="EMBL" id="QMU27776.1"/>
    </source>
</evidence>
<dbReference type="KEGG" id="add:HUW48_06830"/>
<gene>
    <name evidence="1" type="ORF">HUW48_06830</name>
</gene>
<dbReference type="EMBL" id="CP055153">
    <property type="protein sequence ID" value="QMU27776.1"/>
    <property type="molecule type" value="Genomic_DNA"/>
</dbReference>